<evidence type="ECO:0000256" key="5">
    <source>
        <dbReference type="ARBA" id="ARBA00022989"/>
    </source>
</evidence>
<keyword evidence="5 7" id="KW-1133">Transmembrane helix</keyword>
<evidence type="ECO:0000256" key="2">
    <source>
        <dbReference type="ARBA" id="ARBA00009045"/>
    </source>
</evidence>
<dbReference type="InterPro" id="IPR050925">
    <property type="entry name" value="Rhomboid_protease_S54"/>
</dbReference>
<feature type="transmembrane region" description="Helical" evidence="7">
    <location>
        <begin position="112"/>
        <end position="129"/>
    </location>
</feature>
<feature type="transmembrane region" description="Helical" evidence="7">
    <location>
        <begin position="136"/>
        <end position="153"/>
    </location>
</feature>
<feature type="transmembrane region" description="Helical" evidence="7">
    <location>
        <begin position="189"/>
        <end position="211"/>
    </location>
</feature>
<dbReference type="Proteomes" id="UP000573729">
    <property type="component" value="Unassembled WGS sequence"/>
</dbReference>
<feature type="domain" description="Peptidase S54 rhomboid" evidence="8">
    <location>
        <begin position="46"/>
        <end position="178"/>
    </location>
</feature>
<evidence type="ECO:0000256" key="7">
    <source>
        <dbReference type="SAM" id="Phobius"/>
    </source>
</evidence>
<dbReference type="RefSeq" id="WP_343065827.1">
    <property type="nucleotide sequence ID" value="NZ_JACHMD010000001.1"/>
</dbReference>
<name>A0A7W7FH14_9MICO</name>
<dbReference type="AlphaFoldDB" id="A0A7W7FH14"/>
<keyword evidence="6 7" id="KW-0472">Membrane</keyword>
<comment type="caution">
    <text evidence="9">The sequence shown here is derived from an EMBL/GenBank/DDBJ whole genome shotgun (WGS) entry which is preliminary data.</text>
</comment>
<sequence length="212" mass="22296">MTYAILIVTVAAYLIGLVPGIGPVVRGLLLFNSAYVYPGLPGGSFEPWRILTVTLVHATPLPFHVALNMLALWALGRSLEPLLGRWRFLALYLLSAAGGSALVALIAPGTTVVGASGAVWGLLTAMLIIGRNIGVNVLPIAILLGINLVFSFVGTGISWQAHVGGGLVGLLVGWIFARTRPVKRQPLQVSLLVGVAVLLLVVTIVVPPLLYR</sequence>
<keyword evidence="4" id="KW-0378">Hydrolase</keyword>
<feature type="transmembrane region" description="Helical" evidence="7">
    <location>
        <begin position="88"/>
        <end position="106"/>
    </location>
</feature>
<reference evidence="9 10" key="1">
    <citation type="submission" date="2020-08" db="EMBL/GenBank/DDBJ databases">
        <title>Sequencing the genomes of 1000 actinobacteria strains.</title>
        <authorList>
            <person name="Klenk H.-P."/>
        </authorList>
    </citation>
    <scope>NUCLEOTIDE SEQUENCE [LARGE SCALE GENOMIC DNA]</scope>
    <source>
        <strain evidence="9 10">DSM 24947</strain>
    </source>
</reference>
<comment type="similarity">
    <text evidence="2">Belongs to the peptidase S54 family.</text>
</comment>
<dbReference type="PANTHER" id="PTHR43731:SF14">
    <property type="entry name" value="PRESENILIN-ASSOCIATED RHOMBOID-LIKE PROTEIN, MITOCHONDRIAL"/>
    <property type="match status" value="1"/>
</dbReference>
<feature type="transmembrane region" description="Helical" evidence="7">
    <location>
        <begin position="159"/>
        <end position="177"/>
    </location>
</feature>
<keyword evidence="9" id="KW-0645">Protease</keyword>
<evidence type="ECO:0000256" key="1">
    <source>
        <dbReference type="ARBA" id="ARBA00004141"/>
    </source>
</evidence>
<evidence type="ECO:0000313" key="10">
    <source>
        <dbReference type="Proteomes" id="UP000573729"/>
    </source>
</evidence>
<keyword evidence="10" id="KW-1185">Reference proteome</keyword>
<proteinExistence type="inferred from homology"/>
<dbReference type="SUPFAM" id="SSF144091">
    <property type="entry name" value="Rhomboid-like"/>
    <property type="match status" value="1"/>
</dbReference>
<gene>
    <name evidence="9" type="ORF">BKA24_000221</name>
</gene>
<dbReference type="Pfam" id="PF01694">
    <property type="entry name" value="Rhomboid"/>
    <property type="match status" value="1"/>
</dbReference>
<evidence type="ECO:0000259" key="8">
    <source>
        <dbReference type="Pfam" id="PF01694"/>
    </source>
</evidence>
<comment type="subcellular location">
    <subcellularLocation>
        <location evidence="1">Membrane</location>
        <topology evidence="1">Multi-pass membrane protein</topology>
    </subcellularLocation>
</comment>
<dbReference type="InterPro" id="IPR022764">
    <property type="entry name" value="Peptidase_S54_rhomboid_dom"/>
</dbReference>
<dbReference type="GO" id="GO:0016020">
    <property type="term" value="C:membrane"/>
    <property type="evidence" value="ECO:0007669"/>
    <property type="project" value="UniProtKB-SubCell"/>
</dbReference>
<dbReference type="GO" id="GO:0004252">
    <property type="term" value="F:serine-type endopeptidase activity"/>
    <property type="evidence" value="ECO:0007669"/>
    <property type="project" value="InterPro"/>
</dbReference>
<dbReference type="EMBL" id="JACHMD010000001">
    <property type="protein sequence ID" value="MBB4665512.1"/>
    <property type="molecule type" value="Genomic_DNA"/>
</dbReference>
<evidence type="ECO:0000256" key="3">
    <source>
        <dbReference type="ARBA" id="ARBA00022692"/>
    </source>
</evidence>
<feature type="transmembrane region" description="Helical" evidence="7">
    <location>
        <begin position="51"/>
        <end position="76"/>
    </location>
</feature>
<dbReference type="Gene3D" id="1.20.1540.10">
    <property type="entry name" value="Rhomboid-like"/>
    <property type="match status" value="1"/>
</dbReference>
<dbReference type="InterPro" id="IPR035952">
    <property type="entry name" value="Rhomboid-like_sf"/>
</dbReference>
<organism evidence="9 10">
    <name type="scientific">Microbacterium marinum</name>
    <dbReference type="NCBI Taxonomy" id="421115"/>
    <lineage>
        <taxon>Bacteria</taxon>
        <taxon>Bacillati</taxon>
        <taxon>Actinomycetota</taxon>
        <taxon>Actinomycetes</taxon>
        <taxon>Micrococcales</taxon>
        <taxon>Microbacteriaceae</taxon>
        <taxon>Microbacterium</taxon>
    </lineage>
</organism>
<keyword evidence="3 7" id="KW-0812">Transmembrane</keyword>
<evidence type="ECO:0000313" key="9">
    <source>
        <dbReference type="EMBL" id="MBB4665512.1"/>
    </source>
</evidence>
<evidence type="ECO:0000256" key="6">
    <source>
        <dbReference type="ARBA" id="ARBA00023136"/>
    </source>
</evidence>
<protein>
    <submittedName>
        <fullName evidence="9">Membrane associated rhomboid family serine protease</fullName>
    </submittedName>
</protein>
<dbReference type="PANTHER" id="PTHR43731">
    <property type="entry name" value="RHOMBOID PROTEASE"/>
    <property type="match status" value="1"/>
</dbReference>
<accession>A0A7W7FH14</accession>
<evidence type="ECO:0000256" key="4">
    <source>
        <dbReference type="ARBA" id="ARBA00022801"/>
    </source>
</evidence>
<dbReference type="GO" id="GO:0006508">
    <property type="term" value="P:proteolysis"/>
    <property type="evidence" value="ECO:0007669"/>
    <property type="project" value="UniProtKB-KW"/>
</dbReference>